<gene>
    <name evidence="2" type="ORF">CO704_17925</name>
    <name evidence="3" type="ORF">NCTC12120_00800</name>
</gene>
<dbReference type="Proteomes" id="UP000217979">
    <property type="component" value="Chromosome"/>
</dbReference>
<evidence type="ECO:0000313" key="2">
    <source>
        <dbReference type="EMBL" id="ATF93844.1"/>
    </source>
</evidence>
<evidence type="ECO:0000259" key="1">
    <source>
        <dbReference type="PROSITE" id="PS50943"/>
    </source>
</evidence>
<evidence type="ECO:0000313" key="3">
    <source>
        <dbReference type="EMBL" id="SQA96992.1"/>
    </source>
</evidence>
<evidence type="ECO:0000313" key="5">
    <source>
        <dbReference type="Proteomes" id="UP000251197"/>
    </source>
</evidence>
<reference evidence="3 5" key="2">
    <citation type="submission" date="2018-06" db="EMBL/GenBank/DDBJ databases">
        <authorList>
            <consortium name="Pathogen Informatics"/>
            <person name="Doyle S."/>
        </authorList>
    </citation>
    <scope>NUCLEOTIDE SEQUENCE [LARGE SCALE GENOMIC DNA]</scope>
    <source>
        <strain evidence="3 5">NCTC12120</strain>
    </source>
</reference>
<organism evidence="2 4">
    <name type="scientific">Cedecea neteri</name>
    <dbReference type="NCBI Taxonomy" id="158822"/>
    <lineage>
        <taxon>Bacteria</taxon>
        <taxon>Pseudomonadati</taxon>
        <taxon>Pseudomonadota</taxon>
        <taxon>Gammaproteobacteria</taxon>
        <taxon>Enterobacterales</taxon>
        <taxon>Enterobacteriaceae</taxon>
        <taxon>Cedecea</taxon>
    </lineage>
</organism>
<dbReference type="EMBL" id="CP023525">
    <property type="protein sequence ID" value="ATF93844.1"/>
    <property type="molecule type" value="Genomic_DNA"/>
</dbReference>
<dbReference type="InterPro" id="IPR010982">
    <property type="entry name" value="Lambda_DNA-bd_dom_sf"/>
</dbReference>
<dbReference type="SMART" id="SM00530">
    <property type="entry name" value="HTH_XRE"/>
    <property type="match status" value="1"/>
</dbReference>
<reference evidence="2 4" key="1">
    <citation type="submission" date="2017-09" db="EMBL/GenBank/DDBJ databases">
        <title>FDA dAtabase for Regulatory Grade micrObial Sequences (FDA-ARGOS): Supporting development and validation of Infectious Disease Dx tests.</title>
        <authorList>
            <person name="Minogue T."/>
            <person name="Wolcott M."/>
            <person name="Wasieloski L."/>
            <person name="Aguilar W."/>
            <person name="Moore D."/>
            <person name="Tallon L."/>
            <person name="Sadzewicz L."/>
            <person name="Ott S."/>
            <person name="Zhao X."/>
            <person name="Nagaraj S."/>
            <person name="Vavikolanu K."/>
            <person name="Aluvathingal J."/>
            <person name="Nadendla S."/>
            <person name="Sichtig H."/>
        </authorList>
    </citation>
    <scope>NUCLEOTIDE SEQUENCE [LARGE SCALE GENOMIC DNA]</scope>
    <source>
        <strain evidence="2 4">FDAARGOS_392</strain>
    </source>
</reference>
<feature type="domain" description="HTH cro/C1-type" evidence="1">
    <location>
        <begin position="20"/>
        <end position="71"/>
    </location>
</feature>
<dbReference type="Proteomes" id="UP000251197">
    <property type="component" value="Unassembled WGS sequence"/>
</dbReference>
<dbReference type="RefSeq" id="WP_061275481.1">
    <property type="nucleotide sequence ID" value="NZ_CP023525.1"/>
</dbReference>
<sequence>MKITITMSDLAIAKELYERLEGLRKAKGLSQDALVENLGISRPTYARLKRGTCSLGTFIGVLRELNLLESLEALVPAPTVRPSEIIKAKTGRKRNHRQSILKTSGAKTEYRSVKDMLANRKKNKVTE</sequence>
<dbReference type="InterPro" id="IPR001387">
    <property type="entry name" value="Cro/C1-type_HTH"/>
</dbReference>
<dbReference type="PROSITE" id="PS50943">
    <property type="entry name" value="HTH_CROC1"/>
    <property type="match status" value="1"/>
</dbReference>
<dbReference type="AlphaFoldDB" id="A0A291E1A5"/>
<proteinExistence type="predicted"/>
<evidence type="ECO:0000313" key="4">
    <source>
        <dbReference type="Proteomes" id="UP000217979"/>
    </source>
</evidence>
<name>A0A291E1A5_9ENTR</name>
<dbReference type="Gene3D" id="1.10.260.40">
    <property type="entry name" value="lambda repressor-like DNA-binding domains"/>
    <property type="match status" value="1"/>
</dbReference>
<protein>
    <submittedName>
        <fullName evidence="3">Helix-turn-helix domain</fullName>
    </submittedName>
    <submittedName>
        <fullName evidence="2">XRE family transcriptional regulator</fullName>
    </submittedName>
</protein>
<dbReference type="EMBL" id="UAVU01000003">
    <property type="protein sequence ID" value="SQA96992.1"/>
    <property type="molecule type" value="Genomic_DNA"/>
</dbReference>
<dbReference type="SUPFAM" id="SSF47413">
    <property type="entry name" value="lambda repressor-like DNA-binding domains"/>
    <property type="match status" value="1"/>
</dbReference>
<dbReference type="CDD" id="cd00093">
    <property type="entry name" value="HTH_XRE"/>
    <property type="match status" value="1"/>
</dbReference>
<dbReference type="Pfam" id="PF01381">
    <property type="entry name" value="HTH_3"/>
    <property type="match status" value="1"/>
</dbReference>
<dbReference type="GO" id="GO:0003677">
    <property type="term" value="F:DNA binding"/>
    <property type="evidence" value="ECO:0007669"/>
    <property type="project" value="InterPro"/>
</dbReference>
<accession>A0A291E1A5</accession>